<dbReference type="Proteomes" id="UP000683511">
    <property type="component" value="Chromosome"/>
</dbReference>
<evidence type="ECO:0000313" key="2">
    <source>
        <dbReference type="EMBL" id="QXE25955.1"/>
    </source>
</evidence>
<evidence type="ECO:0000313" key="3">
    <source>
        <dbReference type="Proteomes" id="UP000683511"/>
    </source>
</evidence>
<proteinExistence type="predicted"/>
<reference evidence="2" key="1">
    <citation type="submission" date="2017-04" db="EMBL/GenBank/DDBJ databases">
        <title>Genome deletions in a multicellular cyanobacterial endosymbiont for morphological adaptation in marine diatoms.</title>
        <authorList>
            <person name="Wang Y."/>
            <person name="Gao H."/>
            <person name="Li R."/>
            <person name="Xu X."/>
        </authorList>
    </citation>
    <scope>NUCLEOTIDE SEQUENCE</scope>
    <source>
        <strain evidence="2">FACHB 800</strain>
    </source>
</reference>
<organism evidence="2 3">
    <name type="scientific">Richelia sinica FACHB-800</name>
    <dbReference type="NCBI Taxonomy" id="1357546"/>
    <lineage>
        <taxon>Bacteria</taxon>
        <taxon>Bacillati</taxon>
        <taxon>Cyanobacteriota</taxon>
        <taxon>Cyanophyceae</taxon>
        <taxon>Nostocales</taxon>
        <taxon>Nostocaceae</taxon>
        <taxon>Richelia</taxon>
    </lineage>
</organism>
<gene>
    <name evidence="2" type="ORF">B6N60_04677</name>
</gene>
<dbReference type="AlphaFoldDB" id="A0A975TCJ8"/>
<name>A0A975TCJ8_9NOST</name>
<accession>A0A975TCJ8</accession>
<feature type="compositionally biased region" description="Polar residues" evidence="1">
    <location>
        <begin position="14"/>
        <end position="27"/>
    </location>
</feature>
<dbReference type="KEGG" id="rsin:B6N60_04677"/>
<keyword evidence="3" id="KW-1185">Reference proteome</keyword>
<protein>
    <submittedName>
        <fullName evidence="2">Uncharacterized protein</fullName>
    </submittedName>
</protein>
<sequence length="35" mass="3535">MGTPGTEIGAEFTEVSTSETIGSTIGKSGNFDPIC</sequence>
<dbReference type="EMBL" id="CP021056">
    <property type="protein sequence ID" value="QXE25955.1"/>
    <property type="molecule type" value="Genomic_DNA"/>
</dbReference>
<evidence type="ECO:0000256" key="1">
    <source>
        <dbReference type="SAM" id="MobiDB-lite"/>
    </source>
</evidence>
<feature type="region of interest" description="Disordered" evidence="1">
    <location>
        <begin position="1"/>
        <end position="35"/>
    </location>
</feature>